<name>A0A6G0R0B0_9STRA</name>
<reference evidence="2 3" key="1">
    <citation type="submission" date="2018-09" db="EMBL/GenBank/DDBJ databases">
        <title>Genomic investigation of the strawberry pathogen Phytophthora fragariae indicates pathogenicity is determined by transcriptional variation in three key races.</title>
        <authorList>
            <person name="Adams T.M."/>
            <person name="Armitage A.D."/>
            <person name="Sobczyk M.K."/>
            <person name="Bates H.J."/>
            <person name="Dunwell J.M."/>
            <person name="Nellist C.F."/>
            <person name="Harrison R.J."/>
        </authorList>
    </citation>
    <scope>NUCLEOTIDE SEQUENCE [LARGE SCALE GENOMIC DNA]</scope>
    <source>
        <strain evidence="2 3">NOV-77</strain>
    </source>
</reference>
<dbReference type="Proteomes" id="UP000486351">
    <property type="component" value="Unassembled WGS sequence"/>
</dbReference>
<evidence type="ECO:0000313" key="3">
    <source>
        <dbReference type="Proteomes" id="UP000486351"/>
    </source>
</evidence>
<dbReference type="AlphaFoldDB" id="A0A6G0R0B0"/>
<sequence length="91" mass="9485">MGSTFTAGVAVVVTAMEFVVDDKVRGNGDGVRGDGNGVRGDGDGVRGDGNGVRGDGDGVRGDDHDVHRDTAGDVEHRWRELSDDARNGEMT</sequence>
<protein>
    <submittedName>
        <fullName evidence="2">Uncharacterized protein</fullName>
    </submittedName>
</protein>
<feature type="compositionally biased region" description="Basic and acidic residues" evidence="1">
    <location>
        <begin position="54"/>
        <end position="91"/>
    </location>
</feature>
<evidence type="ECO:0000256" key="1">
    <source>
        <dbReference type="SAM" id="MobiDB-lite"/>
    </source>
</evidence>
<feature type="region of interest" description="Disordered" evidence="1">
    <location>
        <begin position="24"/>
        <end position="91"/>
    </location>
</feature>
<proteinExistence type="predicted"/>
<comment type="caution">
    <text evidence="2">The sequence shown here is derived from an EMBL/GenBank/DDBJ whole genome shotgun (WGS) entry which is preliminary data.</text>
</comment>
<gene>
    <name evidence="2" type="ORF">PF008_g20543</name>
</gene>
<organism evidence="2 3">
    <name type="scientific">Phytophthora fragariae</name>
    <dbReference type="NCBI Taxonomy" id="53985"/>
    <lineage>
        <taxon>Eukaryota</taxon>
        <taxon>Sar</taxon>
        <taxon>Stramenopiles</taxon>
        <taxon>Oomycota</taxon>
        <taxon>Peronosporomycetes</taxon>
        <taxon>Peronosporales</taxon>
        <taxon>Peronosporaceae</taxon>
        <taxon>Phytophthora</taxon>
    </lineage>
</organism>
<evidence type="ECO:0000313" key="2">
    <source>
        <dbReference type="EMBL" id="KAE9310095.1"/>
    </source>
</evidence>
<feature type="compositionally biased region" description="Gly residues" evidence="1">
    <location>
        <begin position="27"/>
        <end position="39"/>
    </location>
</feature>
<accession>A0A6G0R0B0</accession>
<dbReference type="EMBL" id="QXFY01001760">
    <property type="protein sequence ID" value="KAE9310095.1"/>
    <property type="molecule type" value="Genomic_DNA"/>
</dbReference>